<evidence type="ECO:0000313" key="1">
    <source>
        <dbReference type="WBParaSite" id="GPUH_0002578101-mRNA-1"/>
    </source>
</evidence>
<accession>A0A183EXR0</accession>
<reference evidence="1" key="1">
    <citation type="submission" date="2016-06" db="UniProtKB">
        <authorList>
            <consortium name="WormBaseParasite"/>
        </authorList>
    </citation>
    <scope>IDENTIFICATION</scope>
</reference>
<dbReference type="WBParaSite" id="GPUH_0002578101-mRNA-1">
    <property type="protein sequence ID" value="GPUH_0002578101-mRNA-1"/>
    <property type="gene ID" value="GPUH_0002578101"/>
</dbReference>
<organism evidence="1">
    <name type="scientific">Gongylonema pulchrum</name>
    <dbReference type="NCBI Taxonomy" id="637853"/>
    <lineage>
        <taxon>Eukaryota</taxon>
        <taxon>Metazoa</taxon>
        <taxon>Ecdysozoa</taxon>
        <taxon>Nematoda</taxon>
        <taxon>Chromadorea</taxon>
        <taxon>Rhabditida</taxon>
        <taxon>Spirurina</taxon>
        <taxon>Spiruromorpha</taxon>
        <taxon>Spiruroidea</taxon>
        <taxon>Gongylonematidae</taxon>
        <taxon>Gongylonema</taxon>
    </lineage>
</organism>
<proteinExistence type="predicted"/>
<sequence length="35" mass="4302">LSHQYRVMTIYRSDGLCCKIWCTYCHCQFMCYMLT</sequence>
<name>A0A183EXR0_9BILA</name>
<dbReference type="AlphaFoldDB" id="A0A183EXR0"/>
<protein>
    <submittedName>
        <fullName evidence="1">E6 protein</fullName>
    </submittedName>
</protein>